<dbReference type="RefSeq" id="WP_229734321.1">
    <property type="nucleotide sequence ID" value="NZ_BMHV01000014.1"/>
</dbReference>
<dbReference type="PANTHER" id="PTHR43284:SF1">
    <property type="entry name" value="ASPARAGINE SYNTHETASE"/>
    <property type="match status" value="1"/>
</dbReference>
<dbReference type="InterPro" id="IPR014729">
    <property type="entry name" value="Rossmann-like_a/b/a_fold"/>
</dbReference>
<dbReference type="PANTHER" id="PTHR43284">
    <property type="entry name" value="ASPARAGINE SYNTHETASE (GLUTAMINE-HYDROLYZING)"/>
    <property type="match status" value="1"/>
</dbReference>
<dbReference type="SUPFAM" id="SSF52402">
    <property type="entry name" value="Adenine nucleotide alpha hydrolases-like"/>
    <property type="match status" value="1"/>
</dbReference>
<accession>A0A917FE40</accession>
<reference evidence="11" key="2">
    <citation type="submission" date="2020-09" db="EMBL/GenBank/DDBJ databases">
        <authorList>
            <person name="Sun Q."/>
            <person name="Zhou Y."/>
        </authorList>
    </citation>
    <scope>NUCLEOTIDE SEQUENCE</scope>
    <source>
        <strain evidence="11">CGMCC 1.15254</strain>
    </source>
</reference>
<evidence type="ECO:0000256" key="8">
    <source>
        <dbReference type="PIRSR" id="PIRSR001589-1"/>
    </source>
</evidence>
<dbReference type="Proteomes" id="UP000632498">
    <property type="component" value="Unassembled WGS sequence"/>
</dbReference>
<dbReference type="AlphaFoldDB" id="A0A917FE40"/>
<keyword evidence="12" id="KW-1185">Reference proteome</keyword>
<dbReference type="InterPro" id="IPR033738">
    <property type="entry name" value="AsnB_N"/>
</dbReference>
<dbReference type="SUPFAM" id="SSF56235">
    <property type="entry name" value="N-terminal nucleophile aminohydrolases (Ntn hydrolases)"/>
    <property type="match status" value="1"/>
</dbReference>
<evidence type="ECO:0000313" key="12">
    <source>
        <dbReference type="Proteomes" id="UP000632498"/>
    </source>
</evidence>
<dbReference type="GO" id="GO:0006529">
    <property type="term" value="P:asparagine biosynthetic process"/>
    <property type="evidence" value="ECO:0007669"/>
    <property type="project" value="UniProtKB-KW"/>
</dbReference>
<dbReference type="InterPro" id="IPR029055">
    <property type="entry name" value="Ntn_hydrolases_N"/>
</dbReference>
<dbReference type="GO" id="GO:0004066">
    <property type="term" value="F:asparagine synthase (glutamine-hydrolyzing) activity"/>
    <property type="evidence" value="ECO:0007669"/>
    <property type="project" value="UniProtKB-EC"/>
</dbReference>
<evidence type="ECO:0000256" key="6">
    <source>
        <dbReference type="ARBA" id="ARBA00022962"/>
    </source>
</evidence>
<reference evidence="11" key="1">
    <citation type="journal article" date="2014" name="Int. J. Syst. Evol. Microbiol.">
        <title>Complete genome sequence of Corynebacterium casei LMG S-19264T (=DSM 44701T), isolated from a smear-ripened cheese.</title>
        <authorList>
            <consortium name="US DOE Joint Genome Institute (JGI-PGF)"/>
            <person name="Walter F."/>
            <person name="Albersmeier A."/>
            <person name="Kalinowski J."/>
            <person name="Ruckert C."/>
        </authorList>
    </citation>
    <scope>NUCLEOTIDE SEQUENCE</scope>
    <source>
        <strain evidence="11">CGMCC 1.15254</strain>
    </source>
</reference>
<dbReference type="EC" id="6.3.5.4" evidence="3"/>
<dbReference type="Pfam" id="PF13537">
    <property type="entry name" value="GATase_7"/>
    <property type="match status" value="1"/>
</dbReference>
<evidence type="ECO:0000256" key="1">
    <source>
        <dbReference type="ARBA" id="ARBA00005187"/>
    </source>
</evidence>
<evidence type="ECO:0000259" key="10">
    <source>
        <dbReference type="PROSITE" id="PS51278"/>
    </source>
</evidence>
<dbReference type="NCBIfam" id="TIGR01536">
    <property type="entry name" value="asn_synth_AEB"/>
    <property type="match status" value="1"/>
</dbReference>
<feature type="active site" description="For GATase activity" evidence="8">
    <location>
        <position position="2"/>
    </location>
</feature>
<keyword evidence="8" id="KW-0028">Amino-acid biosynthesis</keyword>
<dbReference type="InterPro" id="IPR017932">
    <property type="entry name" value="GATase_2_dom"/>
</dbReference>
<keyword evidence="6 8" id="KW-0315">Glutamine amidotransferase</keyword>
<dbReference type="CDD" id="cd01991">
    <property type="entry name" value="Asn_synthase_B_C"/>
    <property type="match status" value="1"/>
</dbReference>
<comment type="similarity">
    <text evidence="2">Belongs to the asparagine synthetase family.</text>
</comment>
<comment type="catalytic activity">
    <reaction evidence="7">
        <text>L-aspartate + L-glutamine + ATP + H2O = L-asparagine + L-glutamate + AMP + diphosphate + H(+)</text>
        <dbReference type="Rhea" id="RHEA:12228"/>
        <dbReference type="ChEBI" id="CHEBI:15377"/>
        <dbReference type="ChEBI" id="CHEBI:15378"/>
        <dbReference type="ChEBI" id="CHEBI:29985"/>
        <dbReference type="ChEBI" id="CHEBI:29991"/>
        <dbReference type="ChEBI" id="CHEBI:30616"/>
        <dbReference type="ChEBI" id="CHEBI:33019"/>
        <dbReference type="ChEBI" id="CHEBI:58048"/>
        <dbReference type="ChEBI" id="CHEBI:58359"/>
        <dbReference type="ChEBI" id="CHEBI:456215"/>
        <dbReference type="EC" id="6.3.5.4"/>
    </reaction>
</comment>
<dbReference type="PIRSF" id="PIRSF001589">
    <property type="entry name" value="Asn_synthetase_glu-h"/>
    <property type="match status" value="1"/>
</dbReference>
<protein>
    <recommendedName>
        <fullName evidence="3">asparagine synthase (glutamine-hydrolyzing)</fullName>
        <ecNumber evidence="3">6.3.5.4</ecNumber>
    </recommendedName>
</protein>
<evidence type="ECO:0000313" key="11">
    <source>
        <dbReference type="EMBL" id="GGF66755.1"/>
    </source>
</evidence>
<dbReference type="GO" id="GO:0005829">
    <property type="term" value="C:cytosol"/>
    <property type="evidence" value="ECO:0007669"/>
    <property type="project" value="TreeGrafter"/>
</dbReference>
<dbReference type="Gene3D" id="3.40.50.620">
    <property type="entry name" value="HUPs"/>
    <property type="match status" value="1"/>
</dbReference>
<evidence type="ECO:0000256" key="2">
    <source>
        <dbReference type="ARBA" id="ARBA00005752"/>
    </source>
</evidence>
<evidence type="ECO:0000256" key="5">
    <source>
        <dbReference type="ARBA" id="ARBA00022840"/>
    </source>
</evidence>
<dbReference type="InterPro" id="IPR001962">
    <property type="entry name" value="Asn_synthase"/>
</dbReference>
<name>A0A917FE40_9PROT</name>
<evidence type="ECO:0000256" key="4">
    <source>
        <dbReference type="ARBA" id="ARBA00022741"/>
    </source>
</evidence>
<dbReference type="InterPro" id="IPR051786">
    <property type="entry name" value="ASN_synthetase/amidase"/>
</dbReference>
<comment type="pathway">
    <text evidence="1">Amino-acid biosynthesis; L-asparagine biosynthesis; L-asparagine from L-aspartate (L-Gln route): step 1/1.</text>
</comment>
<dbReference type="Pfam" id="PF00733">
    <property type="entry name" value="Asn_synthase"/>
    <property type="match status" value="1"/>
</dbReference>
<keyword evidence="5 9" id="KW-0067">ATP-binding</keyword>
<dbReference type="CDD" id="cd00712">
    <property type="entry name" value="AsnB"/>
    <property type="match status" value="1"/>
</dbReference>
<gene>
    <name evidence="11" type="primary">wbmI</name>
    <name evidence="11" type="ORF">GCM10011332_21070</name>
</gene>
<feature type="binding site" evidence="9">
    <location>
        <position position="102"/>
    </location>
    <ligand>
        <name>L-glutamine</name>
        <dbReference type="ChEBI" id="CHEBI:58359"/>
    </ligand>
</feature>
<comment type="caution">
    <text evidence="11">The sequence shown here is derived from an EMBL/GenBank/DDBJ whole genome shotgun (WGS) entry which is preliminary data.</text>
</comment>
<evidence type="ECO:0000256" key="9">
    <source>
        <dbReference type="PIRSR" id="PIRSR001589-2"/>
    </source>
</evidence>
<dbReference type="PROSITE" id="PS51278">
    <property type="entry name" value="GATASE_TYPE_2"/>
    <property type="match status" value="1"/>
</dbReference>
<keyword evidence="4 9" id="KW-0547">Nucleotide-binding</keyword>
<proteinExistence type="inferred from homology"/>
<dbReference type="EMBL" id="BMHV01000014">
    <property type="protein sequence ID" value="GGF66755.1"/>
    <property type="molecule type" value="Genomic_DNA"/>
</dbReference>
<evidence type="ECO:0000256" key="7">
    <source>
        <dbReference type="ARBA" id="ARBA00048741"/>
    </source>
</evidence>
<sequence length="638" mass="73321">MCGIAGAINLNNEPVQNLNRRLDVMSQLIHHRGPDGKGRWGNEDQSVGLAHRRLSIIDLTTHGAQPMLAQNGTALTFNGEIYNYRELQKKLSDSWTFTSHSDTESILAAYDKYGMDSVNELRGMFSFALWDQKENRLFCARDRFGIKPFYYAEVDGTLYFASEIKALIPFLPEVKTNADAFSEYLTFQYTISEQTLFEGVKQLMPGHALIVENGGVRTWRYWDVYYEIDYEHSPTYFNNKLRELVSDSINVHLRADVPIGSYLSGGIDSSLISLLAKDFDPANSLAFHGKFTQFPGYDESHFAQDVADKCDNTLHQIDITADDFRDNIEKVIYHLDVPIAGPGAFPQYMVSKLASEHVKVVLGGQGGDEIFGGYARYVVAYFEQCIKAAIDGTYKNGNFVVTPESIIPNLGVLREYKPLIKEFFREGLFDNIDERYFRLVNRSNDMENEVEWENLNIAKVFESFQSIFNNTRNVRKEAYFDSMTHFDFKCLLPALLHVEDRMSMAHGLESRVPFLDHPLIEFAATVPADVKFEKGNMKHMLKQTYKDVLPTSLLERRDKMGFPVPLREWFAGDLHDMVQDIFRSHKATNRDFVNYDAVLKNFDNVGQFSRKTWGLFSLELWYQQFHDKADSYRKLLSE</sequence>
<dbReference type="GO" id="GO:0005524">
    <property type="term" value="F:ATP binding"/>
    <property type="evidence" value="ECO:0007669"/>
    <property type="project" value="UniProtKB-KW"/>
</dbReference>
<feature type="domain" description="Glutamine amidotransferase type-2" evidence="10">
    <location>
        <begin position="2"/>
        <end position="214"/>
    </location>
</feature>
<evidence type="ECO:0000256" key="3">
    <source>
        <dbReference type="ARBA" id="ARBA00012737"/>
    </source>
</evidence>
<dbReference type="InterPro" id="IPR006426">
    <property type="entry name" value="Asn_synth_AEB"/>
</dbReference>
<dbReference type="Gene3D" id="3.60.20.10">
    <property type="entry name" value="Glutamine Phosphoribosylpyrophosphate, subunit 1, domain 1"/>
    <property type="match status" value="1"/>
</dbReference>
<keyword evidence="8" id="KW-0061">Asparagine biosynthesis</keyword>
<organism evidence="11 12">
    <name type="scientific">Terasakiella brassicae</name>
    <dbReference type="NCBI Taxonomy" id="1634917"/>
    <lineage>
        <taxon>Bacteria</taxon>
        <taxon>Pseudomonadati</taxon>
        <taxon>Pseudomonadota</taxon>
        <taxon>Alphaproteobacteria</taxon>
        <taxon>Rhodospirillales</taxon>
        <taxon>Terasakiellaceae</taxon>
        <taxon>Terasakiella</taxon>
    </lineage>
</organism>